<dbReference type="InterPro" id="IPR002931">
    <property type="entry name" value="Transglutaminase-like"/>
</dbReference>
<protein>
    <submittedName>
        <fullName evidence="4">Transglutaminase domain protein</fullName>
    </submittedName>
</protein>
<reference evidence="4 5" key="1">
    <citation type="journal article" date="2009" name="Genome Res.">
        <title>Complete genome of the cellulolytic thermophile Acidothermus cellulolyticus 11B provides insights into its ecophysiological and evolutionary adaptations.</title>
        <authorList>
            <person name="Barabote R.D."/>
            <person name="Xie G."/>
            <person name="Leu D.H."/>
            <person name="Normand P."/>
            <person name="Necsulea A."/>
            <person name="Daubin V."/>
            <person name="Medigue C."/>
            <person name="Adney W.S."/>
            <person name="Xu X.C."/>
            <person name="Lapidus A."/>
            <person name="Parales R.E."/>
            <person name="Detter C."/>
            <person name="Pujic P."/>
            <person name="Bruce D."/>
            <person name="Lavire C."/>
            <person name="Challacombe J.F."/>
            <person name="Brettin T.S."/>
            <person name="Berry A.M."/>
        </authorList>
    </citation>
    <scope>NUCLEOTIDE SEQUENCE [LARGE SCALE GENOMIC DNA]</scope>
    <source>
        <strain evidence="5">ATCC 43068 / DSM 8971 / 11B</strain>
    </source>
</reference>
<keyword evidence="2" id="KW-1133">Transmembrane helix</keyword>
<dbReference type="EMBL" id="CP000481">
    <property type="protein sequence ID" value="ABK52434.1"/>
    <property type="molecule type" value="Genomic_DNA"/>
</dbReference>
<dbReference type="PANTHER" id="PTHR42736:SF1">
    <property type="entry name" value="PROTEIN-GLUTAMINE GAMMA-GLUTAMYLTRANSFERASE"/>
    <property type="match status" value="1"/>
</dbReference>
<evidence type="ECO:0000256" key="1">
    <source>
        <dbReference type="SAM" id="MobiDB-lite"/>
    </source>
</evidence>
<dbReference type="STRING" id="351607.Acel_0661"/>
<feature type="transmembrane region" description="Helical" evidence="2">
    <location>
        <begin position="578"/>
        <end position="598"/>
    </location>
</feature>
<feature type="transmembrane region" description="Helical" evidence="2">
    <location>
        <begin position="149"/>
        <end position="168"/>
    </location>
</feature>
<dbReference type="Proteomes" id="UP000008221">
    <property type="component" value="Chromosome"/>
</dbReference>
<dbReference type="Pfam" id="PF11992">
    <property type="entry name" value="TgpA_N"/>
    <property type="match status" value="1"/>
</dbReference>
<dbReference type="PANTHER" id="PTHR42736">
    <property type="entry name" value="PROTEIN-GLUTAMINE GAMMA-GLUTAMYLTRANSFERASE"/>
    <property type="match status" value="1"/>
</dbReference>
<dbReference type="SUPFAM" id="SSF54001">
    <property type="entry name" value="Cysteine proteinases"/>
    <property type="match status" value="1"/>
</dbReference>
<name>A0LSM4_ACIC1</name>
<feature type="region of interest" description="Disordered" evidence="1">
    <location>
        <begin position="200"/>
        <end position="225"/>
    </location>
</feature>
<dbReference type="HOGENOM" id="CLU_390642_0_0_11"/>
<evidence type="ECO:0000256" key="2">
    <source>
        <dbReference type="SAM" id="Phobius"/>
    </source>
</evidence>
<evidence type="ECO:0000259" key="3">
    <source>
        <dbReference type="SMART" id="SM00460"/>
    </source>
</evidence>
<gene>
    <name evidence="4" type="ordered locus">Acel_0661</name>
</gene>
<feature type="compositionally biased region" description="Low complexity" evidence="1">
    <location>
        <begin position="527"/>
        <end position="560"/>
    </location>
</feature>
<dbReference type="Gene3D" id="3.10.620.30">
    <property type="match status" value="1"/>
</dbReference>
<proteinExistence type="predicted"/>
<feature type="region of interest" description="Disordered" evidence="1">
    <location>
        <begin position="507"/>
        <end position="572"/>
    </location>
</feature>
<evidence type="ECO:0000313" key="5">
    <source>
        <dbReference type="Proteomes" id="UP000008221"/>
    </source>
</evidence>
<dbReference type="eggNOG" id="COG1305">
    <property type="taxonomic scope" value="Bacteria"/>
</dbReference>
<dbReference type="Pfam" id="PF01841">
    <property type="entry name" value="Transglut_core"/>
    <property type="match status" value="1"/>
</dbReference>
<evidence type="ECO:0000313" key="4">
    <source>
        <dbReference type="EMBL" id="ABK52434.1"/>
    </source>
</evidence>
<feature type="transmembrane region" description="Helical" evidence="2">
    <location>
        <begin position="74"/>
        <end position="95"/>
    </location>
</feature>
<feature type="region of interest" description="Disordered" evidence="1">
    <location>
        <begin position="288"/>
        <end position="311"/>
    </location>
</feature>
<dbReference type="AlphaFoldDB" id="A0LSM4"/>
<dbReference type="InterPro" id="IPR052901">
    <property type="entry name" value="Bact_TGase-like"/>
</dbReference>
<dbReference type="InterPro" id="IPR021878">
    <property type="entry name" value="TgpA_N"/>
</dbReference>
<dbReference type="SMART" id="SM00460">
    <property type="entry name" value="TGc"/>
    <property type="match status" value="1"/>
</dbReference>
<dbReference type="InParanoid" id="A0LSM4"/>
<feature type="transmembrane region" description="Helical" evidence="2">
    <location>
        <begin position="173"/>
        <end position="190"/>
    </location>
</feature>
<keyword evidence="2" id="KW-0472">Membrane</keyword>
<feature type="transmembrane region" description="Helical" evidence="2">
    <location>
        <begin position="53"/>
        <end position="69"/>
    </location>
</feature>
<feature type="region of interest" description="Disordered" evidence="1">
    <location>
        <begin position="1"/>
        <end position="23"/>
    </location>
</feature>
<accession>A0LSM4</accession>
<dbReference type="InterPro" id="IPR038765">
    <property type="entry name" value="Papain-like_cys_pep_sf"/>
</dbReference>
<sequence>MSRPVRLSPRRPAQGGGTAGRGRLAEGSRTIAAFAAAGVVADLAGWWTTGWVAYPAGAAGIVVAAVGLWRGRRVLGLLASLAAAAALAVELMAAARPLPGGWTGTTVSGLLILTQVAQVSSAGVPRDLFFGTPIALAVALQAASRSPSVGGLAVAGVLGCLVAGLAAVPARRLASVGVRVGLVAAVIVLGTPDSLHLRLSGHPAGGTPAASVPPSPGPGGAADGTSAGIGAHAAALLGTGGLDLAVRGALPPVPLAAVPADAPVYWRGMVYDAFDGRRWSVSGDAAGAWTASRPTSQPPAAPAVPDGPRRTDTVDLLGPPVGVLLTPGEAVGYAGPGTLVADGDGNALPREGLTGQYAVTSVVTAGPVTGVARAAPGVAAKWTALPATLSPQVAALAATLARPTRAATVDAVRTYLQSHERYRLDPPASPSGDPVAAFLFRTHEGFCEQFATAEVVLLRAVGVPARLVTGVAFGEVQDGRRIFRASDAHAWVQVWYPGVGWVNDDPTPPSALGAAPPGVSSGPSLTAGGPAHKAEAPPAESAAPSLTAGGAATATPSPAGQPTVQPPRRPSAAGAGRFAWNLLLAGALLGLLAVWAVARRLRGRARRIGAPAPDVSVPSERSDGYVGGGPVLRAYRDFAEAVGGSADCTPREVVARLGPAIADAPEVLAALGTLDEECFGIEPPSPVRVQAAVQVFSRLRSMSGLR</sequence>
<keyword evidence="5" id="KW-1185">Reference proteome</keyword>
<feature type="domain" description="Transglutaminase-like" evidence="3">
    <location>
        <begin position="439"/>
        <end position="508"/>
    </location>
</feature>
<keyword evidence="2" id="KW-0812">Transmembrane</keyword>
<organism evidence="4 5">
    <name type="scientific">Acidothermus cellulolyticus (strain ATCC 43068 / DSM 8971 / 11B)</name>
    <dbReference type="NCBI Taxonomy" id="351607"/>
    <lineage>
        <taxon>Bacteria</taxon>
        <taxon>Bacillati</taxon>
        <taxon>Actinomycetota</taxon>
        <taxon>Actinomycetes</taxon>
        <taxon>Acidothermales</taxon>
        <taxon>Acidothermaceae</taxon>
        <taxon>Acidothermus</taxon>
    </lineage>
</organism>
<dbReference type="KEGG" id="ace:Acel_0661"/>